<evidence type="ECO:0000256" key="1">
    <source>
        <dbReference type="ARBA" id="ARBA00022536"/>
    </source>
</evidence>
<dbReference type="InterPro" id="IPR002049">
    <property type="entry name" value="LE_dom"/>
</dbReference>
<dbReference type="FunFam" id="2.170.300.10:FF:000041">
    <property type="entry name" value="Tyrosine protein kinase receptor tie-1, putative"/>
    <property type="match status" value="1"/>
</dbReference>
<feature type="signal peptide" evidence="9">
    <location>
        <begin position="1"/>
        <end position="16"/>
    </location>
</feature>
<name>A0A8B6E8D3_MYTGA</name>
<keyword evidence="2 9" id="KW-0732">Signal</keyword>
<feature type="repeat" description="NHL" evidence="7">
    <location>
        <begin position="731"/>
        <end position="774"/>
    </location>
</feature>
<dbReference type="PANTHER" id="PTHR24043">
    <property type="entry name" value="SCAVENGER RECEPTOR CLASS F"/>
    <property type="match status" value="1"/>
</dbReference>
<dbReference type="InterPro" id="IPR001258">
    <property type="entry name" value="NHL_repeat"/>
</dbReference>
<feature type="chain" id="PRO_5032398753" evidence="9">
    <location>
        <begin position="17"/>
        <end position="837"/>
    </location>
</feature>
<dbReference type="AlphaFoldDB" id="A0A8B6E8D3"/>
<dbReference type="GO" id="GO:0005044">
    <property type="term" value="F:scavenger receptor activity"/>
    <property type="evidence" value="ECO:0007669"/>
    <property type="project" value="InterPro"/>
</dbReference>
<dbReference type="CDD" id="cd05819">
    <property type="entry name" value="NHL"/>
    <property type="match status" value="1"/>
</dbReference>
<evidence type="ECO:0000256" key="7">
    <source>
        <dbReference type="PROSITE-ProRule" id="PRU00504"/>
    </source>
</evidence>
<dbReference type="OrthoDB" id="10039644at2759"/>
<keyword evidence="8" id="KW-0472">Membrane</keyword>
<keyword evidence="8" id="KW-0812">Transmembrane</keyword>
<evidence type="ECO:0000313" key="12">
    <source>
        <dbReference type="EMBL" id="VDI30664.1"/>
    </source>
</evidence>
<feature type="disulfide bond" evidence="5">
    <location>
        <begin position="343"/>
        <end position="352"/>
    </location>
</feature>
<comment type="caution">
    <text evidence="5">Lacks conserved residue(s) required for the propagation of feature annotation.</text>
</comment>
<feature type="domain" description="Laminin EGF-like" evidence="11">
    <location>
        <begin position="132"/>
        <end position="174"/>
    </location>
</feature>
<sequence length="837" mass="91696">MKVAIVFLALLPFILSASLQEAKQYQEAYNTLSHEERLSVHEAYTKVKDFILGHGKELSGASCSIVCASATALETMGLSAPLCVAACGLDETVNVMLHDPKSKNTINLDMFIPPSTEVCSYGTWGRNCSQRCQCGSHGNCNPYTGDCFCSPGYIGKNCQQMCLTDQYYGLNCSKQCNCNGGHCDPTSGRCECKPGSKGHHCEQKCGPTHFGIQCAQVCGCKNGAVCDAETGNCRCQPGWFGTLCDQSCPAGQYGVDCSMSCPDCQMVDGGLCDGTSGICVCLPGFIGSLCNQTCSQGYWGLKCQMKCPNTCQLGCQPQTGICNCSPGSCLNQGFCSSSGLCLCKDTYYGDRCQNTTGRYLMQQSQSGSSYSLSKGQLIGLVFGVIVLIVLIVVGVIFIMKKKYTGVLLPSGLSRKYQQDTQKIPVKKCQWMIRATGPSKTKKPSSPVLISRQRRVSFNIGGFDNPGLSIMTEDIDSEEDSGYGELFTNLGHLKHKDSIVSCGSFEREDFLSLLKKEDTISIISREDQGLRKIRTFSLLDEYEQADNRFKAYLYNRFGSTGSEQGQLRNGTGIYHIYNGTVIVTDVLNSSLLVYSGSGRLVKTIQVGKRSEPWTAAATPSGAFAVTLSREKCISVMSCAGIEKLRFGEDVLEYPSGVIVDRRNRYIVSDIKQNKIHIFSDKGELIRTIPEDDENSFSLKSPRHVTLSHSGNIVVSDSGHHCIRLFDRHGDHIKSFGKYGSNDGELKFPHGVCTDHEDNIIVADYYNNRVSMFSSEGKFVQHIVTAHMGIKRPQAVTIRFFQNNYILFVTYGDSKANKVVAYRIVDSENEHIHSTTASV</sequence>
<keyword evidence="3" id="KW-0677">Repeat</keyword>
<dbReference type="EMBL" id="UYJE01004718">
    <property type="protein sequence ID" value="VDI30664.1"/>
    <property type="molecule type" value="Genomic_DNA"/>
</dbReference>
<proteinExistence type="predicted"/>
<keyword evidence="13" id="KW-1185">Reference proteome</keyword>
<dbReference type="InterPro" id="IPR011042">
    <property type="entry name" value="6-blade_b-propeller_TolB-like"/>
</dbReference>
<evidence type="ECO:0000259" key="10">
    <source>
        <dbReference type="PROSITE" id="PS50026"/>
    </source>
</evidence>
<dbReference type="SMART" id="SM00180">
    <property type="entry name" value="EGF_Lam"/>
    <property type="match status" value="4"/>
</dbReference>
<dbReference type="PROSITE" id="PS50026">
    <property type="entry name" value="EGF_3"/>
    <property type="match status" value="1"/>
</dbReference>
<dbReference type="InterPro" id="IPR042635">
    <property type="entry name" value="MEGF10/SREC1/2-like"/>
</dbReference>
<dbReference type="Pfam" id="PF01436">
    <property type="entry name" value="NHL"/>
    <property type="match status" value="1"/>
</dbReference>
<evidence type="ECO:0000256" key="6">
    <source>
        <dbReference type="PROSITE-ProRule" id="PRU00460"/>
    </source>
</evidence>
<organism evidence="12 13">
    <name type="scientific">Mytilus galloprovincialis</name>
    <name type="common">Mediterranean mussel</name>
    <dbReference type="NCBI Taxonomy" id="29158"/>
    <lineage>
        <taxon>Eukaryota</taxon>
        <taxon>Metazoa</taxon>
        <taxon>Spiralia</taxon>
        <taxon>Lophotrochozoa</taxon>
        <taxon>Mollusca</taxon>
        <taxon>Bivalvia</taxon>
        <taxon>Autobranchia</taxon>
        <taxon>Pteriomorphia</taxon>
        <taxon>Mytilida</taxon>
        <taxon>Mytiloidea</taxon>
        <taxon>Mytilidae</taxon>
        <taxon>Mytilinae</taxon>
        <taxon>Mytilus</taxon>
    </lineage>
</organism>
<dbReference type="PROSITE" id="PS51125">
    <property type="entry name" value="NHL"/>
    <property type="match status" value="1"/>
</dbReference>
<gene>
    <name evidence="12" type="ORF">MGAL_10B049553</name>
</gene>
<feature type="domain" description="EGF-like" evidence="10">
    <location>
        <begin position="323"/>
        <end position="353"/>
    </location>
</feature>
<feature type="disulfide bond" evidence="6">
    <location>
        <begin position="149"/>
        <end position="158"/>
    </location>
</feature>
<protein>
    <submittedName>
        <fullName evidence="12">Uncharacterized protein</fullName>
    </submittedName>
</protein>
<dbReference type="SMART" id="SM00181">
    <property type="entry name" value="EGF"/>
    <property type="match status" value="5"/>
</dbReference>
<evidence type="ECO:0000256" key="4">
    <source>
        <dbReference type="ARBA" id="ARBA00023157"/>
    </source>
</evidence>
<evidence type="ECO:0000256" key="2">
    <source>
        <dbReference type="ARBA" id="ARBA00022729"/>
    </source>
</evidence>
<dbReference type="CDD" id="cd00055">
    <property type="entry name" value="EGF_Lam"/>
    <property type="match status" value="3"/>
</dbReference>
<dbReference type="Gene3D" id="2.170.300.10">
    <property type="entry name" value="Tie2 ligand-binding domain superfamily"/>
    <property type="match status" value="2"/>
</dbReference>
<keyword evidence="1 5" id="KW-0245">EGF-like domain</keyword>
<dbReference type="InterPro" id="IPR000742">
    <property type="entry name" value="EGF"/>
</dbReference>
<evidence type="ECO:0000256" key="8">
    <source>
        <dbReference type="SAM" id="Phobius"/>
    </source>
</evidence>
<dbReference type="PROSITE" id="PS00022">
    <property type="entry name" value="EGF_1"/>
    <property type="match status" value="4"/>
</dbReference>
<evidence type="ECO:0000256" key="5">
    <source>
        <dbReference type="PROSITE-ProRule" id="PRU00076"/>
    </source>
</evidence>
<keyword evidence="6" id="KW-0424">Laminin EGF-like domain</keyword>
<reference evidence="12" key="1">
    <citation type="submission" date="2018-11" db="EMBL/GenBank/DDBJ databases">
        <authorList>
            <person name="Alioto T."/>
            <person name="Alioto T."/>
        </authorList>
    </citation>
    <scope>NUCLEOTIDE SEQUENCE</scope>
</reference>
<dbReference type="SUPFAM" id="SSF101898">
    <property type="entry name" value="NHL repeat"/>
    <property type="match status" value="1"/>
</dbReference>
<dbReference type="PANTHER" id="PTHR24043:SF8">
    <property type="entry name" value="EGF-LIKE DOMAIN-CONTAINING PROTEIN"/>
    <property type="match status" value="1"/>
</dbReference>
<accession>A0A8B6E8D3</accession>
<feature type="transmembrane region" description="Helical" evidence="8">
    <location>
        <begin position="377"/>
        <end position="399"/>
    </location>
</feature>
<evidence type="ECO:0000256" key="9">
    <source>
        <dbReference type="SAM" id="SignalP"/>
    </source>
</evidence>
<evidence type="ECO:0000259" key="11">
    <source>
        <dbReference type="PROSITE" id="PS50027"/>
    </source>
</evidence>
<dbReference type="PROSITE" id="PS50027">
    <property type="entry name" value="EGF_LAM_2"/>
    <property type="match status" value="1"/>
</dbReference>
<dbReference type="PRINTS" id="PR00011">
    <property type="entry name" value="EGFLAMININ"/>
</dbReference>
<keyword evidence="8" id="KW-1133">Transmembrane helix</keyword>
<keyword evidence="4 5" id="KW-1015">Disulfide bond</keyword>
<dbReference type="Proteomes" id="UP000596742">
    <property type="component" value="Unassembled WGS sequence"/>
</dbReference>
<evidence type="ECO:0000313" key="13">
    <source>
        <dbReference type="Proteomes" id="UP000596742"/>
    </source>
</evidence>
<evidence type="ECO:0000256" key="3">
    <source>
        <dbReference type="ARBA" id="ARBA00022737"/>
    </source>
</evidence>
<dbReference type="Gene3D" id="2.120.10.30">
    <property type="entry name" value="TolB, C-terminal domain"/>
    <property type="match status" value="1"/>
</dbReference>
<comment type="caution">
    <text evidence="12">The sequence shown here is derived from an EMBL/GenBank/DDBJ whole genome shotgun (WGS) entry which is preliminary data.</text>
</comment>